<sequence>MSAIEYEAKVLDIDVDQVAQRILDKGGADLGEVLQRRYVYDIEPGDASRWVRLRDTGNQVTLTVKEIDSDAIGGTRETETEVGDFATANALLGKLGYTPKAYQENRRHSFTLDGAQLEIDTWPRIPAYLEIEADSRAEVVRVAALLGYAEADLTGENTTKVYARYGIDLATIIDLRFGVE</sequence>
<evidence type="ECO:0000313" key="2">
    <source>
        <dbReference type="EMBL" id="NKY96072.1"/>
    </source>
</evidence>
<dbReference type="Proteomes" id="UP000553209">
    <property type="component" value="Unassembled WGS sequence"/>
</dbReference>
<feature type="domain" description="CYTH" evidence="1">
    <location>
        <begin position="3"/>
        <end position="168"/>
    </location>
</feature>
<dbReference type="PROSITE" id="PS51707">
    <property type="entry name" value="CYTH"/>
    <property type="match status" value="1"/>
</dbReference>
<comment type="caution">
    <text evidence="2">The sequence shown here is derived from an EMBL/GenBank/DDBJ whole genome shotgun (WGS) entry which is preliminary data.</text>
</comment>
<dbReference type="InterPro" id="IPR023577">
    <property type="entry name" value="CYTH_domain"/>
</dbReference>
<gene>
    <name evidence="2" type="ORF">HGB44_00015</name>
</gene>
<dbReference type="Pfam" id="PF01928">
    <property type="entry name" value="CYTH"/>
    <property type="match status" value="1"/>
</dbReference>
<dbReference type="AlphaFoldDB" id="A0A7X6M7G0"/>
<name>A0A7X6M7G0_9ACTN</name>
<dbReference type="EMBL" id="JAAXPG010000001">
    <property type="protein sequence ID" value="NKY96072.1"/>
    <property type="molecule type" value="Genomic_DNA"/>
</dbReference>
<dbReference type="RefSeq" id="WP_061081018.1">
    <property type="nucleotide sequence ID" value="NZ_JAAXPG010000001.1"/>
</dbReference>
<reference evidence="2 3" key="1">
    <citation type="submission" date="2020-04" db="EMBL/GenBank/DDBJ databases">
        <title>MicrobeNet Type strains.</title>
        <authorList>
            <person name="Nicholson A.C."/>
        </authorList>
    </citation>
    <scope>NUCLEOTIDE SEQUENCE [LARGE SCALE GENOMIC DNA]</scope>
    <source>
        <strain evidence="2 3">ATCC 23612</strain>
    </source>
</reference>
<accession>A0A7X6M7G0</accession>
<protein>
    <submittedName>
        <fullName evidence="2">Class IV adenylate cyclase</fullName>
    </submittedName>
</protein>
<proteinExistence type="predicted"/>
<evidence type="ECO:0000259" key="1">
    <source>
        <dbReference type="PROSITE" id="PS51707"/>
    </source>
</evidence>
<evidence type="ECO:0000313" key="3">
    <source>
        <dbReference type="Proteomes" id="UP000553209"/>
    </source>
</evidence>
<dbReference type="SUPFAM" id="SSF55154">
    <property type="entry name" value="CYTH-like phosphatases"/>
    <property type="match status" value="1"/>
</dbReference>
<organism evidence="2 3">
    <name type="scientific">Nocardiopsis alborubida</name>
    <dbReference type="NCBI Taxonomy" id="146802"/>
    <lineage>
        <taxon>Bacteria</taxon>
        <taxon>Bacillati</taxon>
        <taxon>Actinomycetota</taxon>
        <taxon>Actinomycetes</taxon>
        <taxon>Streptosporangiales</taxon>
        <taxon>Nocardiopsidaceae</taxon>
        <taxon>Nocardiopsis</taxon>
    </lineage>
</organism>
<keyword evidence="3" id="KW-1185">Reference proteome</keyword>
<dbReference type="Gene3D" id="2.40.320.10">
    <property type="entry name" value="Hypothetical Protein Pfu-838710-001"/>
    <property type="match status" value="1"/>
</dbReference>
<dbReference type="InterPro" id="IPR008173">
    <property type="entry name" value="Adenylyl_cyclase_CyaB"/>
</dbReference>
<dbReference type="CDD" id="cd07890">
    <property type="entry name" value="CYTH-like_AC_IV-like"/>
    <property type="match status" value="1"/>
</dbReference>
<dbReference type="InterPro" id="IPR033469">
    <property type="entry name" value="CYTH-like_dom_sf"/>
</dbReference>